<dbReference type="Proteomes" id="UP000668068">
    <property type="component" value="Unassembled WGS sequence"/>
</dbReference>
<name>A0AAW4IUE6_CLOPF</name>
<evidence type="ECO:0000313" key="2">
    <source>
        <dbReference type="Proteomes" id="UP000668068"/>
    </source>
</evidence>
<sequence length="171" mass="19241">MYIRKKNKNAFTGLHVQGLPKMNEHSSLEMFIDGDFLVLEHLKGIGFFNKNVEVTDIFKIHHDKIISLDIIDKTNISSKSKSVVGRGIAGDLIFGPVGAVLGGMSGAKTDIKSTTIYYFNIAYYGKNENDIKTIILRLGYDNSKALKFIREFNDKFMLDESMINENGEIIL</sequence>
<evidence type="ECO:0000313" key="1">
    <source>
        <dbReference type="EMBL" id="MBO3357984.1"/>
    </source>
</evidence>
<dbReference type="AlphaFoldDB" id="A0AAW4IUE6"/>
<organism evidence="1 2">
    <name type="scientific">Clostridium perfringens</name>
    <dbReference type="NCBI Taxonomy" id="1502"/>
    <lineage>
        <taxon>Bacteria</taxon>
        <taxon>Bacillati</taxon>
        <taxon>Bacillota</taxon>
        <taxon>Clostridia</taxon>
        <taxon>Eubacteriales</taxon>
        <taxon>Clostridiaceae</taxon>
        <taxon>Clostridium</taxon>
    </lineage>
</organism>
<comment type="caution">
    <text evidence="1">The sequence shown here is derived from an EMBL/GenBank/DDBJ whole genome shotgun (WGS) entry which is preliminary data.</text>
</comment>
<reference evidence="1" key="1">
    <citation type="submission" date="2020-12" db="EMBL/GenBank/DDBJ databases">
        <title>Comparative genomics of Clostridium perfringens reveals patterns of host-associated phylogenetic clades and virulence factors.</title>
        <authorList>
            <person name="Smith A.H."/>
            <person name="Geier R."/>
        </authorList>
    </citation>
    <scope>NUCLEOTIDE SEQUENCE</scope>
    <source>
        <strain evidence="1">CHD30677R</strain>
    </source>
</reference>
<dbReference type="EMBL" id="JAENQP010000002">
    <property type="protein sequence ID" value="MBO3357984.1"/>
    <property type="molecule type" value="Genomic_DNA"/>
</dbReference>
<accession>A0AAW4IUE6</accession>
<protein>
    <submittedName>
        <fullName evidence="1">Uncharacterized protein</fullName>
    </submittedName>
</protein>
<dbReference type="RefSeq" id="WP_004461209.1">
    <property type="nucleotide sequence ID" value="NZ_CATNYX010000003.1"/>
</dbReference>
<proteinExistence type="predicted"/>
<gene>
    <name evidence="1" type="ORF">JJB47_04225</name>
</gene>